<keyword evidence="1 2" id="KW-0732">Signal</keyword>
<dbReference type="RefSeq" id="WP_295689852.1">
    <property type="nucleotide sequence ID" value="NZ_BAABGL010000004.1"/>
</dbReference>
<evidence type="ECO:0008006" key="5">
    <source>
        <dbReference type="Google" id="ProtNLM"/>
    </source>
</evidence>
<reference evidence="4" key="1">
    <citation type="journal article" date="2019" name="Int. J. Syst. Evol. Microbiol.">
        <title>The Global Catalogue of Microorganisms (GCM) 10K type strain sequencing project: providing services to taxonomists for standard genome sequencing and annotation.</title>
        <authorList>
            <consortium name="The Broad Institute Genomics Platform"/>
            <consortium name="The Broad Institute Genome Sequencing Center for Infectious Disease"/>
            <person name="Wu L."/>
            <person name="Ma J."/>
        </authorList>
    </citation>
    <scope>NUCLEOTIDE SEQUENCE [LARGE SCALE GENOMIC DNA]</scope>
    <source>
        <strain evidence="4">JCM 17808</strain>
    </source>
</reference>
<evidence type="ECO:0000313" key="4">
    <source>
        <dbReference type="Proteomes" id="UP001500642"/>
    </source>
</evidence>
<protein>
    <recommendedName>
        <fullName evidence="5">TRAP-type C4-dicarboxylate transport system, substrate-binding protein</fullName>
    </recommendedName>
</protein>
<feature type="chain" id="PRO_5045865349" description="TRAP-type C4-dicarboxylate transport system, substrate-binding protein" evidence="2">
    <location>
        <begin position="29"/>
        <end position="429"/>
    </location>
</feature>
<dbReference type="PROSITE" id="PS51257">
    <property type="entry name" value="PROKAR_LIPOPROTEIN"/>
    <property type="match status" value="1"/>
</dbReference>
<proteinExistence type="predicted"/>
<dbReference type="NCBIfam" id="NF037995">
    <property type="entry name" value="TRAP_S1"/>
    <property type="match status" value="1"/>
</dbReference>
<name>A0ABP8J9K4_9MICO</name>
<evidence type="ECO:0000313" key="3">
    <source>
        <dbReference type="EMBL" id="GAA4387338.1"/>
    </source>
</evidence>
<evidence type="ECO:0000256" key="2">
    <source>
        <dbReference type="SAM" id="SignalP"/>
    </source>
</evidence>
<dbReference type="PANTHER" id="PTHR33376">
    <property type="match status" value="1"/>
</dbReference>
<organism evidence="3 4">
    <name type="scientific">Brevibacterium pityocampae</name>
    <dbReference type="NCBI Taxonomy" id="506594"/>
    <lineage>
        <taxon>Bacteria</taxon>
        <taxon>Bacillati</taxon>
        <taxon>Actinomycetota</taxon>
        <taxon>Actinomycetes</taxon>
        <taxon>Micrococcales</taxon>
        <taxon>Brevibacteriaceae</taxon>
        <taxon>Brevibacterium</taxon>
    </lineage>
</organism>
<dbReference type="Proteomes" id="UP001500642">
    <property type="component" value="Unassembled WGS sequence"/>
</dbReference>
<dbReference type="EMBL" id="BAABGL010000004">
    <property type="protein sequence ID" value="GAA4387338.1"/>
    <property type="molecule type" value="Genomic_DNA"/>
</dbReference>
<keyword evidence="4" id="KW-1185">Reference proteome</keyword>
<accession>A0ABP8J9K4</accession>
<dbReference type="InterPro" id="IPR038404">
    <property type="entry name" value="TRAP_DctP_sf"/>
</dbReference>
<gene>
    <name evidence="3" type="ORF">GCM10023167_11160</name>
</gene>
<dbReference type="Gene3D" id="3.40.190.170">
    <property type="entry name" value="Bacterial extracellular solute-binding protein, family 7"/>
    <property type="match status" value="1"/>
</dbReference>
<sequence>MTVRLQRSRMLGLIAGASALGIALSGCAGSAGGGGGAAEGGSGEGYEYGASDEEIKAAFADVEPLTINYQPSAQSGEGLDAHRAHAFIENLETLSDGKITVETTYGQGIAGYTELADALVDGRVDVAYMLPIYQPDRFPVFQSWVTGTTLTGTSPLVDEIAANAAIGELTWQDENLISEFRDQGLEPLNIFNAAGAVVTMCAEPHTTAEDWQGNQVRASSVAQTSQLEALDASPVSLQYTETYEALQRGTVDCTLSTTLAADAAGFMDVAPNMTYTTDVTFARGPGGVYAGSAWQEWPLAVQQLVFDSMEDEFNESRRGDLEANAVGAKTVREAGGTFEEMESGLQDELKNSSQGLVDEAIVAGTLPEGSTEAIPEAVARWRGVAEELGYEDEGTFADYDEWYPMGDKEFLQPFGEKYFEEIMLPHRPS</sequence>
<comment type="caution">
    <text evidence="3">The sequence shown here is derived from an EMBL/GenBank/DDBJ whole genome shotgun (WGS) entry which is preliminary data.</text>
</comment>
<feature type="signal peptide" evidence="2">
    <location>
        <begin position="1"/>
        <end position="28"/>
    </location>
</feature>
<dbReference type="PANTHER" id="PTHR33376:SF15">
    <property type="entry name" value="BLL6794 PROTEIN"/>
    <property type="match status" value="1"/>
</dbReference>
<evidence type="ECO:0000256" key="1">
    <source>
        <dbReference type="ARBA" id="ARBA00022729"/>
    </source>
</evidence>
<dbReference type="InterPro" id="IPR018389">
    <property type="entry name" value="DctP_fam"/>
</dbReference>
<dbReference type="Pfam" id="PF03480">
    <property type="entry name" value="DctP"/>
    <property type="match status" value="1"/>
</dbReference>